<dbReference type="InterPro" id="IPR017853">
    <property type="entry name" value="GH"/>
</dbReference>
<sequence length="685" mass="77325">MRLHLPPILLLPNRRLVYSAMLLFSLAVFYKIFIGTTADELSTVVRPATATQDFKQAETASSNRRSFTVKDGDFLKDGEPFSFHAGMAHYWRRPPQYWEDTMIKLKALGLNTLQTYISWNLHEPEPESYDFEGALDFAEYFRLAQKHRLLVIARPGPFINAEVDQGGFPYWLKRLNPEMKLRTHDPAYFQYVTRWYEKLLPIMKPFLYANGGPIILVQIENEYGSYHACDQQYLLDLRDLTRKLLGPDIVLYTTDGPNATRIACGRVPDTVTTIDFGAGADLADVTKIFRESVPVGPLVNSEFYPGWINHWGRDWNTVPFEPVVKSTEELLRINASFTYYPLVGGTNFGFTVGANVYKGQFLPGTTSYDFDAPVSEAGDLTEKYWKLREVFKKAGLVPEGDPPLIASPKGKYGTVHLKHAGSVFANLKNLSPSDLVRSENPVSFENLNQPYGFVLYRTTVHRKFRDPAVLSIPQLRDRATIFVNQKVVGVLGRTSGLTDVNIFIRPGQVLDILVHNEGRITVGDMTDDAKGLGRIVTLQNETLTGWEHYPIRLPSYPVKDPRPLDLADTAVVTPSDWNVPSFFTGTFESRPARDVFLRMDNWAQGYAFINGYNLGRYWPAQGPQMTLFIPGVFLSSTEANVLQIFELSQAPSSAADCVVELTDEPVMEPKTVYRHRASYANTPII</sequence>
<comment type="similarity">
    <text evidence="1 8">Belongs to the glycosyl hydrolase 35 family.</text>
</comment>
<comment type="catalytic activity">
    <reaction evidence="7">
        <text>Hydrolysis of terminal non-reducing beta-D-galactose residues in beta-D-galactosides.</text>
        <dbReference type="EC" id="3.2.1.23"/>
    </reaction>
</comment>
<dbReference type="FunFam" id="3.20.20.80:FF:000017">
    <property type="entry name" value="Beta-galactosidase"/>
    <property type="match status" value="1"/>
</dbReference>
<dbReference type="EMBL" id="MTYJ01000123">
    <property type="protein sequence ID" value="OQV13473.1"/>
    <property type="molecule type" value="Genomic_DNA"/>
</dbReference>
<evidence type="ECO:0000256" key="1">
    <source>
        <dbReference type="ARBA" id="ARBA00009809"/>
    </source>
</evidence>
<reference evidence="13" key="1">
    <citation type="submission" date="2017-01" db="EMBL/GenBank/DDBJ databases">
        <title>Comparative genomics of anhydrobiosis in the tardigrade Hypsibius dujardini.</title>
        <authorList>
            <person name="Yoshida Y."/>
            <person name="Koutsovoulos G."/>
            <person name="Laetsch D."/>
            <person name="Stevens L."/>
            <person name="Kumar S."/>
            <person name="Horikawa D."/>
            <person name="Ishino K."/>
            <person name="Komine S."/>
            <person name="Tomita M."/>
            <person name="Blaxter M."/>
            <person name="Arakawa K."/>
        </authorList>
    </citation>
    <scope>NUCLEOTIDE SEQUENCE [LARGE SCALE GENOMIC DNA]</scope>
    <source>
        <strain evidence="13">Z151</strain>
    </source>
</reference>
<dbReference type="SUPFAM" id="SSF51445">
    <property type="entry name" value="(Trans)glycosidases"/>
    <property type="match status" value="1"/>
</dbReference>
<dbReference type="AlphaFoldDB" id="A0A1W0WEC5"/>
<dbReference type="EC" id="3.2.1.23" evidence="7"/>
<gene>
    <name evidence="12" type="ORF">BV898_12325</name>
</gene>
<evidence type="ECO:0000259" key="11">
    <source>
        <dbReference type="Pfam" id="PF21467"/>
    </source>
</evidence>
<feature type="active site" description="Nucleophile" evidence="6">
    <location>
        <position position="302"/>
    </location>
</feature>
<organism evidence="12 13">
    <name type="scientific">Hypsibius exemplaris</name>
    <name type="common">Freshwater tardigrade</name>
    <dbReference type="NCBI Taxonomy" id="2072580"/>
    <lineage>
        <taxon>Eukaryota</taxon>
        <taxon>Metazoa</taxon>
        <taxon>Ecdysozoa</taxon>
        <taxon>Tardigrada</taxon>
        <taxon>Eutardigrada</taxon>
        <taxon>Parachela</taxon>
        <taxon>Hypsibioidea</taxon>
        <taxon>Hypsibiidae</taxon>
        <taxon>Hypsibius</taxon>
    </lineage>
</organism>
<dbReference type="InterPro" id="IPR048913">
    <property type="entry name" value="BetaGal_gal-bd"/>
</dbReference>
<dbReference type="GO" id="GO:0005975">
    <property type="term" value="P:carbohydrate metabolic process"/>
    <property type="evidence" value="ECO:0007669"/>
    <property type="project" value="InterPro"/>
</dbReference>
<dbReference type="InterPro" id="IPR048912">
    <property type="entry name" value="BetaGal1-like_ABD1"/>
</dbReference>
<dbReference type="InterPro" id="IPR019801">
    <property type="entry name" value="Glyco_hydro_35_CS"/>
</dbReference>
<keyword evidence="13" id="KW-1185">Reference proteome</keyword>
<evidence type="ECO:0000313" key="12">
    <source>
        <dbReference type="EMBL" id="OQV13473.1"/>
    </source>
</evidence>
<proteinExistence type="inferred from homology"/>
<dbReference type="FunFam" id="2.60.120.260:FF:000021">
    <property type="entry name" value="Beta-galactosidase"/>
    <property type="match status" value="1"/>
</dbReference>
<evidence type="ECO:0000313" key="13">
    <source>
        <dbReference type="Proteomes" id="UP000192578"/>
    </source>
</evidence>
<dbReference type="GO" id="GO:0004565">
    <property type="term" value="F:beta-galactosidase activity"/>
    <property type="evidence" value="ECO:0007669"/>
    <property type="project" value="UniProtKB-EC"/>
</dbReference>
<evidence type="ECO:0000256" key="6">
    <source>
        <dbReference type="PIRSR" id="PIRSR006336-1"/>
    </source>
</evidence>
<dbReference type="Pfam" id="PF01301">
    <property type="entry name" value="Glyco_hydro_35"/>
    <property type="match status" value="1"/>
</dbReference>
<dbReference type="PANTHER" id="PTHR23421">
    <property type="entry name" value="BETA-GALACTOSIDASE RELATED"/>
    <property type="match status" value="1"/>
</dbReference>
<feature type="domain" description="Glycoside hydrolase 35 catalytic" evidence="9">
    <location>
        <begin position="74"/>
        <end position="393"/>
    </location>
</feature>
<dbReference type="SUPFAM" id="SSF49785">
    <property type="entry name" value="Galactose-binding domain-like"/>
    <property type="match status" value="1"/>
</dbReference>
<dbReference type="InterPro" id="IPR008979">
    <property type="entry name" value="Galactose-bd-like_sf"/>
</dbReference>
<dbReference type="Gene3D" id="2.60.120.260">
    <property type="entry name" value="Galactose-binding domain-like"/>
    <property type="match status" value="2"/>
</dbReference>
<comment type="caution">
    <text evidence="12">The sequence shown here is derived from an EMBL/GenBank/DDBJ whole genome shotgun (WGS) entry which is preliminary data.</text>
</comment>
<dbReference type="Pfam" id="PF21317">
    <property type="entry name" value="BetaGal_ABD_1"/>
    <property type="match status" value="1"/>
</dbReference>
<feature type="domain" description="Beta-galactosidase 1-like first all-beta" evidence="10">
    <location>
        <begin position="441"/>
        <end position="551"/>
    </location>
</feature>
<keyword evidence="4" id="KW-0325">Glycoprotein</keyword>
<keyword evidence="2" id="KW-0732">Signal</keyword>
<dbReference type="PROSITE" id="PS01182">
    <property type="entry name" value="GLYCOSYL_HYDROL_F35"/>
    <property type="match status" value="1"/>
</dbReference>
<evidence type="ECO:0000256" key="2">
    <source>
        <dbReference type="ARBA" id="ARBA00022729"/>
    </source>
</evidence>
<evidence type="ECO:0000256" key="4">
    <source>
        <dbReference type="ARBA" id="ARBA00023180"/>
    </source>
</evidence>
<evidence type="ECO:0000259" key="10">
    <source>
        <dbReference type="Pfam" id="PF21317"/>
    </source>
</evidence>
<evidence type="ECO:0000259" key="9">
    <source>
        <dbReference type="Pfam" id="PF01301"/>
    </source>
</evidence>
<protein>
    <recommendedName>
        <fullName evidence="7">Beta-galactosidase</fullName>
        <ecNumber evidence="7">3.2.1.23</ecNumber>
    </recommendedName>
</protein>
<dbReference type="InterPro" id="IPR001944">
    <property type="entry name" value="Glycoside_Hdrlase_35"/>
</dbReference>
<evidence type="ECO:0000256" key="3">
    <source>
        <dbReference type="ARBA" id="ARBA00022801"/>
    </source>
</evidence>
<name>A0A1W0WEC5_HYPEX</name>
<dbReference type="PIRSF" id="PIRSF006336">
    <property type="entry name" value="B-gal"/>
    <property type="match status" value="1"/>
</dbReference>
<accession>A0A1W0WEC5</accession>
<dbReference type="OrthoDB" id="1657402at2759"/>
<dbReference type="Gene3D" id="3.20.20.80">
    <property type="entry name" value="Glycosidases"/>
    <property type="match status" value="1"/>
</dbReference>
<dbReference type="Proteomes" id="UP000192578">
    <property type="component" value="Unassembled WGS sequence"/>
</dbReference>
<feature type="active site" description="Proton donor" evidence="6">
    <location>
        <position position="222"/>
    </location>
</feature>
<dbReference type="InterPro" id="IPR026283">
    <property type="entry name" value="B-gal_1-like"/>
</dbReference>
<keyword evidence="3 7" id="KW-0378">Hydrolase</keyword>
<dbReference type="PRINTS" id="PR00742">
    <property type="entry name" value="GLHYDRLASE35"/>
</dbReference>
<dbReference type="Pfam" id="PF21467">
    <property type="entry name" value="BetaGal_gal-bd"/>
    <property type="match status" value="1"/>
</dbReference>
<keyword evidence="5 7" id="KW-0326">Glycosidase</keyword>
<feature type="domain" description="Beta-galactosidase galactose-binding" evidence="11">
    <location>
        <begin position="580"/>
        <end position="637"/>
    </location>
</feature>
<evidence type="ECO:0000256" key="5">
    <source>
        <dbReference type="ARBA" id="ARBA00023295"/>
    </source>
</evidence>
<evidence type="ECO:0000256" key="8">
    <source>
        <dbReference type="RuleBase" id="RU003679"/>
    </source>
</evidence>
<dbReference type="InterPro" id="IPR031330">
    <property type="entry name" value="Gly_Hdrlase_35_cat"/>
</dbReference>
<evidence type="ECO:0000256" key="7">
    <source>
        <dbReference type="RuleBase" id="RU000675"/>
    </source>
</evidence>